<reference evidence="5" key="1">
    <citation type="submission" date="2017-09" db="EMBL/GenBank/DDBJ databases">
        <title>FDA dAtabase for Regulatory Grade micrObial Sequences (FDA-ARGOS): Supporting development and validation of Infectious Disease Dx tests.</title>
        <authorList>
            <person name="Minogue T."/>
            <person name="Wolcott M."/>
            <person name="Wasieloski L."/>
            <person name="Aguilar W."/>
            <person name="Moore D."/>
            <person name="Tallon L."/>
            <person name="Sadzewicz L."/>
            <person name="Ott S."/>
            <person name="Zhao X."/>
            <person name="Nagaraj S."/>
            <person name="Vavikolanu K."/>
            <person name="Aluvathingal J."/>
            <person name="Nadendla S."/>
            <person name="Sichtig H."/>
        </authorList>
    </citation>
    <scope>NUCLEOTIDE SEQUENCE [LARGE SCALE GENOMIC DNA]</scope>
    <source>
        <strain evidence="5">FDAARGOS_390</strain>
    </source>
</reference>
<dbReference type="PROSITE" id="PS51318">
    <property type="entry name" value="TAT"/>
    <property type="match status" value="1"/>
</dbReference>
<dbReference type="PANTHER" id="PTHR43433:SF3">
    <property type="entry name" value="NON-HEME CHLOROPEROXIDASE"/>
    <property type="match status" value="1"/>
</dbReference>
<dbReference type="PRINTS" id="PR00111">
    <property type="entry name" value="ABHYDROLASE"/>
</dbReference>
<evidence type="ECO:0000256" key="1">
    <source>
        <dbReference type="ARBA" id="ARBA00038128"/>
    </source>
</evidence>
<dbReference type="PANTHER" id="PTHR43433">
    <property type="entry name" value="HYDROLASE, ALPHA/BETA FOLD FAMILY PROTEIN"/>
    <property type="match status" value="1"/>
</dbReference>
<feature type="domain" description="AB hydrolase-1" evidence="3">
    <location>
        <begin position="81"/>
        <end position="317"/>
    </location>
</feature>
<sequence>MSHQHRILTSRSAQRRRLLSAGAGMAGAVAAMSGLSAPAAAANAHAPGHARAHADGGGGGGFVLARDGTPIYYKDWGSGTPVVFSHGWPLSADAWDAQMLFLVNRGYRVIAHDRRGHGRSGQPSSGNDMDTYADDLSAVLEALDVMGAMLVGHSTGGGEVAHYIGRHGEARVAKAVLIGAVPPLMLRTATNPGGLPISVFDGIRDGVAANRSQFYLDLATPFYGFNRPQAKVSPGLVQDFWRQGMAGSIKGQYECIRQFSEVDYSEDLKRIGVPTLILHGDDDQIVPIDDSARLSAKLVRNATLKIHAGAPHGMCSTHAEQVNADLLAFLQS</sequence>
<keyword evidence="2" id="KW-0732">Signal</keyword>
<protein>
    <submittedName>
        <fullName evidence="4">Alpha/beta hydrolase</fullName>
    </submittedName>
</protein>
<dbReference type="AlphaFoldDB" id="A0A2A7S4C6"/>
<accession>A0A2A7S4C6</accession>
<dbReference type="InterPro" id="IPR000639">
    <property type="entry name" value="Epox_hydrolase-like"/>
</dbReference>
<evidence type="ECO:0000313" key="5">
    <source>
        <dbReference type="Proteomes" id="UP000220629"/>
    </source>
</evidence>
<evidence type="ECO:0000259" key="3">
    <source>
        <dbReference type="Pfam" id="PF00561"/>
    </source>
</evidence>
<dbReference type="SUPFAM" id="SSF53474">
    <property type="entry name" value="alpha/beta-Hydrolases"/>
    <property type="match status" value="1"/>
</dbReference>
<dbReference type="InterPro" id="IPR029058">
    <property type="entry name" value="AB_hydrolase_fold"/>
</dbReference>
<keyword evidence="4" id="KW-0378">Hydrolase</keyword>
<organism evidence="4 5">
    <name type="scientific">Burkholderia gladioli</name>
    <name type="common">Pseudomonas marginata</name>
    <name type="synonym">Phytomonas marginata</name>
    <dbReference type="NCBI Taxonomy" id="28095"/>
    <lineage>
        <taxon>Bacteria</taxon>
        <taxon>Pseudomonadati</taxon>
        <taxon>Pseudomonadota</taxon>
        <taxon>Betaproteobacteria</taxon>
        <taxon>Burkholderiales</taxon>
        <taxon>Burkholderiaceae</taxon>
        <taxon>Burkholderia</taxon>
    </lineage>
</organism>
<proteinExistence type="inferred from homology"/>
<dbReference type="FunFam" id="3.40.50.1820:FF:000205">
    <property type="entry name" value="Non-haem bromoperoxidase BPO-A2"/>
    <property type="match status" value="1"/>
</dbReference>
<name>A0A2A7S4C6_BURGA</name>
<evidence type="ECO:0000256" key="2">
    <source>
        <dbReference type="SAM" id="SignalP"/>
    </source>
</evidence>
<feature type="signal peptide" evidence="2">
    <location>
        <begin position="1"/>
        <end position="41"/>
    </location>
</feature>
<feature type="chain" id="PRO_5013264389" evidence="2">
    <location>
        <begin position="42"/>
        <end position="332"/>
    </location>
</feature>
<comment type="caution">
    <text evidence="4">The sequence shown here is derived from an EMBL/GenBank/DDBJ whole genome shotgun (WGS) entry which is preliminary data.</text>
</comment>
<evidence type="ECO:0000313" key="4">
    <source>
        <dbReference type="EMBL" id="PEH38431.1"/>
    </source>
</evidence>
<dbReference type="InterPro" id="IPR050471">
    <property type="entry name" value="AB_hydrolase"/>
</dbReference>
<dbReference type="RefSeq" id="WP_098154022.1">
    <property type="nucleotide sequence ID" value="NZ_CADEQH010000030.1"/>
</dbReference>
<dbReference type="InterPro" id="IPR000073">
    <property type="entry name" value="AB_hydrolase_1"/>
</dbReference>
<comment type="similarity">
    <text evidence="1">Belongs to the AB hydrolase superfamily. Bacterial non-heme haloperoxidase / perhydrolase family.</text>
</comment>
<dbReference type="EMBL" id="PDDY01000004">
    <property type="protein sequence ID" value="PEH38431.1"/>
    <property type="molecule type" value="Genomic_DNA"/>
</dbReference>
<dbReference type="Proteomes" id="UP000220629">
    <property type="component" value="Unassembled WGS sequence"/>
</dbReference>
<gene>
    <name evidence="4" type="ORF">CRM94_29010</name>
</gene>
<dbReference type="GO" id="GO:0016787">
    <property type="term" value="F:hydrolase activity"/>
    <property type="evidence" value="ECO:0007669"/>
    <property type="project" value="UniProtKB-KW"/>
</dbReference>
<dbReference type="InterPro" id="IPR006311">
    <property type="entry name" value="TAT_signal"/>
</dbReference>
<dbReference type="PRINTS" id="PR00412">
    <property type="entry name" value="EPOXHYDRLASE"/>
</dbReference>
<dbReference type="Pfam" id="PF00561">
    <property type="entry name" value="Abhydrolase_1"/>
    <property type="match status" value="1"/>
</dbReference>
<dbReference type="Gene3D" id="3.40.50.1820">
    <property type="entry name" value="alpha/beta hydrolase"/>
    <property type="match status" value="1"/>
</dbReference>